<feature type="domain" description="Amidohydrolase 3" evidence="1">
    <location>
        <begin position="48"/>
        <end position="521"/>
    </location>
</feature>
<organism evidence="2 3">
    <name type="scientific">Candidatus Choladousia intestinavium</name>
    <dbReference type="NCBI Taxonomy" id="2840727"/>
    <lineage>
        <taxon>Bacteria</taxon>
        <taxon>Bacillati</taxon>
        <taxon>Bacillota</taxon>
        <taxon>Clostridia</taxon>
        <taxon>Lachnospirales</taxon>
        <taxon>Lachnospiraceae</taxon>
        <taxon>Lachnospiraceae incertae sedis</taxon>
        <taxon>Candidatus Choladousia</taxon>
    </lineage>
</organism>
<dbReference type="Pfam" id="PF07969">
    <property type="entry name" value="Amidohydro_3"/>
    <property type="match status" value="1"/>
</dbReference>
<reference evidence="2" key="1">
    <citation type="submission" date="2020-10" db="EMBL/GenBank/DDBJ databases">
        <authorList>
            <person name="Gilroy R."/>
        </authorList>
    </citation>
    <scope>NUCLEOTIDE SEQUENCE</scope>
    <source>
        <strain evidence="2">ChiSjej4B22-8148</strain>
    </source>
</reference>
<dbReference type="Gene3D" id="2.30.40.10">
    <property type="entry name" value="Urease, subunit C, domain 1"/>
    <property type="match status" value="1"/>
</dbReference>
<proteinExistence type="predicted"/>
<protein>
    <submittedName>
        <fullName evidence="2">Amidohydrolase</fullName>
    </submittedName>
</protein>
<dbReference type="InterPro" id="IPR011059">
    <property type="entry name" value="Metal-dep_hydrolase_composite"/>
</dbReference>
<dbReference type="PANTHER" id="PTHR22642">
    <property type="entry name" value="IMIDAZOLONEPROPIONASE"/>
    <property type="match status" value="1"/>
</dbReference>
<comment type="caution">
    <text evidence="2">The sequence shown here is derived from an EMBL/GenBank/DDBJ whole genome shotgun (WGS) entry which is preliminary data.</text>
</comment>
<dbReference type="InterPro" id="IPR013108">
    <property type="entry name" value="Amidohydro_3"/>
</dbReference>
<dbReference type="SUPFAM" id="SSF51338">
    <property type="entry name" value="Composite domain of metallo-dependent hydrolases"/>
    <property type="match status" value="1"/>
</dbReference>
<sequence>MKKELYYDGNIITMSGQEKADAVLVENGKILAVGRKDAMNLNGEVQRISLEGHTMLPGFIDSHSHFTGCANSFLQCSVQNAGSVRELQETIQDYIQKRKPAPGEWVMARDFAPEQLKEKQMPDRWMLDQASPNHPLVLQHKSGHVGAFNSLGLKELNINGFTPDPPGGRIEKKDGEATGYLEENAFIHALRRLPMPSVKALVQACGQAQELYASFGITTLQEGMMSKEMLPMYRELLKKRALWLDVTGYADISQADQIYGVLPDCDGTYACRFKLGGYKIFLDGSPQSRTAWVRQPYEGGAETGTSTMTDQQVEEAVSLSFQTGRQLLAHCNGDRAAQQYLEACERATGRGRGLRRPVMIHGQLLGRDQIPRLKPLGMIPSFFAAHVFHWGDVHIQNLGLERAGRISPLKSALEAGLLFTLHQDSPVIPPDMLETVWCASVRKTRGGILLGAEERIPVYEALKAVTCNGAYQYFEENRKGTIAPGKLADFVILDGNPLETEPEALREIQVLETIKEGKSVYRKEV</sequence>
<name>A0A9D1AAV2_9FIRM</name>
<dbReference type="InterPro" id="IPR033932">
    <property type="entry name" value="YtcJ-like"/>
</dbReference>
<dbReference type="Proteomes" id="UP000886757">
    <property type="component" value="Unassembled WGS sequence"/>
</dbReference>
<evidence type="ECO:0000313" key="2">
    <source>
        <dbReference type="EMBL" id="HIR13250.1"/>
    </source>
</evidence>
<evidence type="ECO:0000259" key="1">
    <source>
        <dbReference type="Pfam" id="PF07969"/>
    </source>
</evidence>
<dbReference type="Gene3D" id="3.20.20.140">
    <property type="entry name" value="Metal-dependent hydrolases"/>
    <property type="match status" value="1"/>
</dbReference>
<dbReference type="InterPro" id="IPR032466">
    <property type="entry name" value="Metal_Hydrolase"/>
</dbReference>
<reference evidence="2" key="2">
    <citation type="journal article" date="2021" name="PeerJ">
        <title>Extensive microbial diversity within the chicken gut microbiome revealed by metagenomics and culture.</title>
        <authorList>
            <person name="Gilroy R."/>
            <person name="Ravi A."/>
            <person name="Getino M."/>
            <person name="Pursley I."/>
            <person name="Horton D.L."/>
            <person name="Alikhan N.F."/>
            <person name="Baker D."/>
            <person name="Gharbi K."/>
            <person name="Hall N."/>
            <person name="Watson M."/>
            <person name="Adriaenssens E.M."/>
            <person name="Foster-Nyarko E."/>
            <person name="Jarju S."/>
            <person name="Secka A."/>
            <person name="Antonio M."/>
            <person name="Oren A."/>
            <person name="Chaudhuri R.R."/>
            <person name="La Ragione R."/>
            <person name="Hildebrand F."/>
            <person name="Pallen M.J."/>
        </authorList>
    </citation>
    <scope>NUCLEOTIDE SEQUENCE</scope>
    <source>
        <strain evidence="2">ChiSjej4B22-8148</strain>
    </source>
</reference>
<dbReference type="AlphaFoldDB" id="A0A9D1AAV2"/>
<dbReference type="Gene3D" id="3.10.310.70">
    <property type="match status" value="1"/>
</dbReference>
<dbReference type="SUPFAM" id="SSF51556">
    <property type="entry name" value="Metallo-dependent hydrolases"/>
    <property type="match status" value="1"/>
</dbReference>
<dbReference type="PANTHER" id="PTHR22642:SF2">
    <property type="entry name" value="PROTEIN LONG AFTER FAR-RED 3"/>
    <property type="match status" value="1"/>
</dbReference>
<evidence type="ECO:0000313" key="3">
    <source>
        <dbReference type="Proteomes" id="UP000886757"/>
    </source>
</evidence>
<dbReference type="GO" id="GO:0016810">
    <property type="term" value="F:hydrolase activity, acting on carbon-nitrogen (but not peptide) bonds"/>
    <property type="evidence" value="ECO:0007669"/>
    <property type="project" value="InterPro"/>
</dbReference>
<dbReference type="EMBL" id="DVGK01000057">
    <property type="protein sequence ID" value="HIR13250.1"/>
    <property type="molecule type" value="Genomic_DNA"/>
</dbReference>
<accession>A0A9D1AAV2</accession>
<gene>
    <name evidence="2" type="ORF">IAB31_04925</name>
</gene>
<dbReference type="CDD" id="cd01300">
    <property type="entry name" value="YtcJ_like"/>
    <property type="match status" value="1"/>
</dbReference>